<feature type="region of interest" description="Disordered" evidence="1">
    <location>
        <begin position="65"/>
        <end position="85"/>
    </location>
</feature>
<organism evidence="3 4">
    <name type="scientific">Colletotrichum siamense</name>
    <name type="common">Anthracnose fungus</name>
    <dbReference type="NCBI Taxonomy" id="690259"/>
    <lineage>
        <taxon>Eukaryota</taxon>
        <taxon>Fungi</taxon>
        <taxon>Dikarya</taxon>
        <taxon>Ascomycota</taxon>
        <taxon>Pezizomycotina</taxon>
        <taxon>Sordariomycetes</taxon>
        <taxon>Hypocreomycetidae</taxon>
        <taxon>Glomerellales</taxon>
        <taxon>Glomerellaceae</taxon>
        <taxon>Colletotrichum</taxon>
        <taxon>Colletotrichum gloeosporioides species complex</taxon>
    </lineage>
</organism>
<comment type="caution">
    <text evidence="3">The sequence shown here is derived from an EMBL/GenBank/DDBJ whole genome shotgun (WGS) entry which is preliminary data.</text>
</comment>
<dbReference type="AlphaFoldDB" id="A0A9P5K9E2"/>
<evidence type="ECO:0000256" key="1">
    <source>
        <dbReference type="SAM" id="MobiDB-lite"/>
    </source>
</evidence>
<reference evidence="3" key="1">
    <citation type="submission" date="2019-06" db="EMBL/GenBank/DDBJ databases">
        <authorList>
            <person name="Gan P."/>
            <person name="Shirasu K."/>
        </authorList>
    </citation>
    <scope>NUCLEOTIDE SEQUENCE [LARGE SCALE GENOMIC DNA]</scope>
    <source>
        <strain evidence="3">CAD2</strain>
    </source>
</reference>
<accession>A0A9P5K9E2</accession>
<evidence type="ECO:0000256" key="2">
    <source>
        <dbReference type="SAM" id="SignalP"/>
    </source>
</evidence>
<keyword evidence="4" id="KW-1185">Reference proteome</keyword>
<gene>
    <name evidence="3" type="ORF">CGCSCA2_v002197</name>
</gene>
<sequence length="215" mass="24209">MRGLVSLSHLILTIILSTWVWKLRSEVGELSSKLSSNTAPVNTTVPSAAAAMAVTTEDNSISIVPHPRLPSNGEGEGKWRWPASSKTCTDNECKETGGLPARMNLDDIYKRGSGVIERAQGDWEVYDHYFKIYLRQEELWDKFKHLMGLSNVIRSAHASGVVTDRSGLMFFDKDYYKGFFDDDTIVAISKMEGVKKIEHMRQLAGNERPYDDYLS</sequence>
<dbReference type="EMBL" id="QPMT01000004">
    <property type="protein sequence ID" value="KAF4864690.1"/>
    <property type="molecule type" value="Genomic_DNA"/>
</dbReference>
<feature type="signal peptide" evidence="2">
    <location>
        <begin position="1"/>
        <end position="25"/>
    </location>
</feature>
<proteinExistence type="predicted"/>
<evidence type="ECO:0000313" key="4">
    <source>
        <dbReference type="Proteomes" id="UP000711996"/>
    </source>
</evidence>
<dbReference type="OrthoDB" id="4830963at2759"/>
<dbReference type="Proteomes" id="UP000711996">
    <property type="component" value="Unassembled WGS sequence"/>
</dbReference>
<name>A0A9P5K9E2_COLSI</name>
<protein>
    <submittedName>
        <fullName evidence="3">Uncharacterized protein</fullName>
    </submittedName>
</protein>
<feature type="chain" id="PRO_5040257727" evidence="2">
    <location>
        <begin position="26"/>
        <end position="215"/>
    </location>
</feature>
<evidence type="ECO:0000313" key="3">
    <source>
        <dbReference type="EMBL" id="KAF4864690.1"/>
    </source>
</evidence>
<keyword evidence="2" id="KW-0732">Signal</keyword>